<dbReference type="Gene3D" id="3.40.50.300">
    <property type="entry name" value="P-loop containing nucleotide triphosphate hydrolases"/>
    <property type="match status" value="1"/>
</dbReference>
<keyword evidence="5" id="KW-0378">Hydrolase</keyword>
<dbReference type="PANTHER" id="PTHR43582:SF5">
    <property type="entry name" value="ABC TRANSPORTER"/>
    <property type="match status" value="1"/>
</dbReference>
<dbReference type="PATRIC" id="fig|269796.9.peg.2602"/>
<evidence type="ECO:0000256" key="3">
    <source>
        <dbReference type="ARBA" id="ARBA00022840"/>
    </source>
</evidence>
<dbReference type="EC" id="3.6.3.25" evidence="5"/>
<dbReference type="Proteomes" id="UP000001929">
    <property type="component" value="Chromosome"/>
</dbReference>
<dbReference type="InterPro" id="IPR003439">
    <property type="entry name" value="ABC_transporter-like_ATP-bd"/>
</dbReference>
<evidence type="ECO:0000256" key="1">
    <source>
        <dbReference type="ARBA" id="ARBA00022448"/>
    </source>
</evidence>
<dbReference type="InterPro" id="IPR003593">
    <property type="entry name" value="AAA+_ATPase"/>
</dbReference>
<evidence type="ECO:0000313" key="6">
    <source>
        <dbReference type="Proteomes" id="UP000001929"/>
    </source>
</evidence>
<evidence type="ECO:0000256" key="2">
    <source>
        <dbReference type="ARBA" id="ARBA00022741"/>
    </source>
</evidence>
<dbReference type="InterPro" id="IPR025302">
    <property type="entry name" value="DrrA1/2-like_C"/>
</dbReference>
<dbReference type="Pfam" id="PF00005">
    <property type="entry name" value="ABC_tran"/>
    <property type="match status" value="1"/>
</dbReference>
<proteinExistence type="predicted"/>
<dbReference type="EMBL" id="CP000230">
    <property type="protein sequence ID" value="ABC23298.1"/>
    <property type="molecule type" value="Genomic_DNA"/>
</dbReference>
<dbReference type="GO" id="GO:0005524">
    <property type="term" value="F:ATP binding"/>
    <property type="evidence" value="ECO:0007669"/>
    <property type="project" value="UniProtKB-KW"/>
</dbReference>
<dbReference type="InterPro" id="IPR027417">
    <property type="entry name" value="P-loop_NTPase"/>
</dbReference>
<keyword evidence="3" id="KW-0067">ATP-binding</keyword>
<dbReference type="SUPFAM" id="SSF52540">
    <property type="entry name" value="P-loop containing nucleoside triphosphate hydrolases"/>
    <property type="match status" value="1"/>
</dbReference>
<dbReference type="SMART" id="SM00382">
    <property type="entry name" value="AAA"/>
    <property type="match status" value="1"/>
</dbReference>
<dbReference type="Pfam" id="PF13732">
    <property type="entry name" value="DrrA1-3_C"/>
    <property type="match status" value="1"/>
</dbReference>
<keyword evidence="1" id="KW-0813">Transport</keyword>
<evidence type="ECO:0000259" key="4">
    <source>
        <dbReference type="PROSITE" id="PS50893"/>
    </source>
</evidence>
<dbReference type="PANTHER" id="PTHR43582">
    <property type="entry name" value="LINEARMYCIN RESISTANCE ATP-BINDING PROTEIN LNRL"/>
    <property type="match status" value="1"/>
</dbReference>
<dbReference type="HOGENOM" id="CLU_000604_1_2_5"/>
<dbReference type="PROSITE" id="PS50893">
    <property type="entry name" value="ABC_TRANSPORTER_2"/>
    <property type="match status" value="1"/>
</dbReference>
<gene>
    <name evidence="5" type="ordered locus">Rru_A2498</name>
</gene>
<keyword evidence="2" id="KW-0547">Nucleotide-binding</keyword>
<protein>
    <submittedName>
        <fullName evidence="5">ABC transporter component</fullName>
        <ecNumber evidence="5">3.6.3.25</ecNumber>
    </submittedName>
</protein>
<dbReference type="EnsemblBacteria" id="ABC23298">
    <property type="protein sequence ID" value="ABC23298"/>
    <property type="gene ID" value="Rru_A2498"/>
</dbReference>
<dbReference type="STRING" id="269796.Rru_A2498"/>
<dbReference type="GO" id="GO:0016887">
    <property type="term" value="F:ATP hydrolysis activity"/>
    <property type="evidence" value="ECO:0007669"/>
    <property type="project" value="InterPro"/>
</dbReference>
<evidence type="ECO:0000313" key="5">
    <source>
        <dbReference type="EMBL" id="ABC23298.1"/>
    </source>
</evidence>
<name>Q2RRE7_RHORT</name>
<feature type="domain" description="ABC transporter" evidence="4">
    <location>
        <begin position="2"/>
        <end position="238"/>
    </location>
</feature>
<accession>Q2RRE7</accession>
<dbReference type="PhylomeDB" id="Q2RRE7"/>
<reference evidence="5 6" key="1">
    <citation type="journal article" date="2011" name="Stand. Genomic Sci.">
        <title>Complete genome sequence of Rhodospirillum rubrum type strain (S1).</title>
        <authorList>
            <person name="Munk A.C."/>
            <person name="Copeland A."/>
            <person name="Lucas S."/>
            <person name="Lapidus A."/>
            <person name="Del Rio T.G."/>
            <person name="Barry K."/>
            <person name="Detter J.C."/>
            <person name="Hammon N."/>
            <person name="Israni S."/>
            <person name="Pitluck S."/>
            <person name="Brettin T."/>
            <person name="Bruce D."/>
            <person name="Han C."/>
            <person name="Tapia R."/>
            <person name="Gilna P."/>
            <person name="Schmutz J."/>
            <person name="Larimer F."/>
            <person name="Land M."/>
            <person name="Kyrpides N.C."/>
            <person name="Mavromatis K."/>
            <person name="Richardson P."/>
            <person name="Rohde M."/>
            <person name="Goker M."/>
            <person name="Klenk H.P."/>
            <person name="Zhang Y."/>
            <person name="Roberts G.P."/>
            <person name="Reslewic S."/>
            <person name="Schwartz D.C."/>
        </authorList>
    </citation>
    <scope>NUCLEOTIDE SEQUENCE [LARGE SCALE GENOMIC DNA]</scope>
    <source>
        <strain evidence="6">ATCC 11170 / ATH 1.1.1 / DSM 467 / LMG 4362 / NCIMB 8255 / S1</strain>
    </source>
</reference>
<dbReference type="eggNOG" id="COG1131">
    <property type="taxonomic scope" value="Bacteria"/>
</dbReference>
<keyword evidence="6" id="KW-1185">Reference proteome</keyword>
<dbReference type="RefSeq" id="WP_011390251.1">
    <property type="nucleotide sequence ID" value="NC_007643.1"/>
</dbReference>
<organism evidence="5 6">
    <name type="scientific">Rhodospirillum rubrum (strain ATCC 11170 / ATH 1.1.1 / DSM 467 / LMG 4362 / NCIMB 8255 / S1)</name>
    <dbReference type="NCBI Taxonomy" id="269796"/>
    <lineage>
        <taxon>Bacteria</taxon>
        <taxon>Pseudomonadati</taxon>
        <taxon>Pseudomonadota</taxon>
        <taxon>Alphaproteobacteria</taxon>
        <taxon>Rhodospirillales</taxon>
        <taxon>Rhodospirillaceae</taxon>
        <taxon>Rhodospirillum</taxon>
    </lineage>
</organism>
<sequence length="327" mass="34527">MIRIDDLSHAYPGRRGKPARLALRDLTLGVAEGSFTILAGPNGSGKSTLFRILCGLCLPSSGRVRIGGHDLLAAPAAARALMSVVFQSPAVDKQLSVAENLALHGRLYGLSGKALAARRDEALAWSGLEGRLGDRVGTLSGGLARQVELAKCLLTYPRVLLLDEPTSGLDPAARRAFLDALTAIQRQRKMTVLMTSHVFSEAEDADKVAILRDGDLLAHDSPAALRRQLGRDMLVVTARDAEALAPRLGQTLGLAVSRHGAEIRIEAIPASGPVPLIDAILSAFRGDIQSIAVRQPTLEDVFIHITGTTASRPRPGSVSAASVEAAQ</sequence>
<dbReference type="AlphaFoldDB" id="Q2RRE7"/>
<dbReference type="KEGG" id="rru:Rru_A2498"/>